<evidence type="ECO:0000313" key="1">
    <source>
        <dbReference type="EMBL" id="KKU91449.1"/>
    </source>
</evidence>
<organism evidence="1 2">
    <name type="scientific">Candidatus Jorgensenbacteria bacterium GW2011_GWA1_48_11</name>
    <dbReference type="NCBI Taxonomy" id="1618660"/>
    <lineage>
        <taxon>Bacteria</taxon>
        <taxon>Candidatus Joergenseniibacteriota</taxon>
    </lineage>
</organism>
<proteinExistence type="predicted"/>
<dbReference type="EMBL" id="LCPF01000001">
    <property type="protein sequence ID" value="KKU91449.1"/>
    <property type="molecule type" value="Genomic_DNA"/>
</dbReference>
<dbReference type="Proteomes" id="UP000034956">
    <property type="component" value="Unassembled WGS sequence"/>
</dbReference>
<name>A0A0G1UBF5_9BACT</name>
<accession>A0A0G1UBF5</accession>
<sequence>MRVNSKSYPHPVLGNEDDLGGFFRVAPFHYELKKDEITLNPIFNLKNAKIEELIRDGKASFVTEVECQSTFFRSSYSTRKTIDRFMIPSKLVRERVAVGFYVCADKDIPGYQPSECHPDYEGASFDVEAGDVLAVGGYTSFIAEKNFDPLRPPVSSFMSIVVGSHHEGPMQIDYEGEKITVILSKTDWQSYMDVRGQKLAEGMLHASIVFPVLIDAVHQVQNGNGDYADMSWFGRLEAILDGKGLRDKDPFDVAQKILDNPVSRGFQSIGSLLETNDEREYE</sequence>
<protein>
    <submittedName>
        <fullName evidence="1">Uncharacterized protein</fullName>
    </submittedName>
</protein>
<gene>
    <name evidence="1" type="ORF">UY23_C0001G0055</name>
</gene>
<evidence type="ECO:0000313" key="2">
    <source>
        <dbReference type="Proteomes" id="UP000034956"/>
    </source>
</evidence>
<dbReference type="AlphaFoldDB" id="A0A0G1UBF5"/>
<reference evidence="1 2" key="1">
    <citation type="journal article" date="2015" name="Nature">
        <title>rRNA introns, odd ribosomes, and small enigmatic genomes across a large radiation of phyla.</title>
        <authorList>
            <person name="Brown C.T."/>
            <person name="Hug L.A."/>
            <person name="Thomas B.C."/>
            <person name="Sharon I."/>
            <person name="Castelle C.J."/>
            <person name="Singh A."/>
            <person name="Wilkins M.J."/>
            <person name="Williams K.H."/>
            <person name="Banfield J.F."/>
        </authorList>
    </citation>
    <scope>NUCLEOTIDE SEQUENCE [LARGE SCALE GENOMIC DNA]</scope>
</reference>
<comment type="caution">
    <text evidence="1">The sequence shown here is derived from an EMBL/GenBank/DDBJ whole genome shotgun (WGS) entry which is preliminary data.</text>
</comment>